<gene>
    <name evidence="1" type="ORF">BWK73_14800</name>
</gene>
<name>A0A1Y1QS03_9GAMM</name>
<protein>
    <submittedName>
        <fullName evidence="1">Uncharacterized protein</fullName>
    </submittedName>
</protein>
<evidence type="ECO:0000313" key="1">
    <source>
        <dbReference type="EMBL" id="OQX12472.1"/>
    </source>
</evidence>
<reference evidence="1 2" key="1">
    <citation type="submission" date="2017-01" db="EMBL/GenBank/DDBJ databases">
        <title>Novel large sulfur bacteria in the metagenomes of groundwater-fed chemosynthetic microbial mats in the Lake Huron basin.</title>
        <authorList>
            <person name="Sharrar A.M."/>
            <person name="Flood B.E."/>
            <person name="Bailey J.V."/>
            <person name="Jones D.S."/>
            <person name="Biddanda B."/>
            <person name="Ruberg S.A."/>
            <person name="Marcus D.N."/>
            <person name="Dick G.J."/>
        </authorList>
    </citation>
    <scope>NUCLEOTIDE SEQUENCE [LARGE SCALE GENOMIC DNA]</scope>
    <source>
        <strain evidence="1">A8</strain>
    </source>
</reference>
<sequence>MQVSIRELKIYLSHYLQQTRGGESIDITSHRRIIARLQGGGGAENPGIQALLAKGATWSGRKPVGANLVVSHTKHSLPDLILDMRG</sequence>
<dbReference type="EMBL" id="MTEJ01000065">
    <property type="protein sequence ID" value="OQX12472.1"/>
    <property type="molecule type" value="Genomic_DNA"/>
</dbReference>
<comment type="caution">
    <text evidence="1">The sequence shown here is derived from an EMBL/GenBank/DDBJ whole genome shotgun (WGS) entry which is preliminary data.</text>
</comment>
<dbReference type="AlphaFoldDB" id="A0A1Y1QS03"/>
<dbReference type="Proteomes" id="UP000192491">
    <property type="component" value="Unassembled WGS sequence"/>
</dbReference>
<accession>A0A1Y1QS03</accession>
<proteinExistence type="predicted"/>
<organism evidence="1 2">
    <name type="scientific">Thiothrix lacustris</name>
    <dbReference type="NCBI Taxonomy" id="525917"/>
    <lineage>
        <taxon>Bacteria</taxon>
        <taxon>Pseudomonadati</taxon>
        <taxon>Pseudomonadota</taxon>
        <taxon>Gammaproteobacteria</taxon>
        <taxon>Thiotrichales</taxon>
        <taxon>Thiotrichaceae</taxon>
        <taxon>Thiothrix</taxon>
    </lineage>
</organism>
<evidence type="ECO:0000313" key="2">
    <source>
        <dbReference type="Proteomes" id="UP000192491"/>
    </source>
</evidence>